<comment type="caution">
    <text evidence="2">The sequence shown here is derived from an EMBL/GenBank/DDBJ whole genome shotgun (WGS) entry which is preliminary data.</text>
</comment>
<evidence type="ECO:0000313" key="2">
    <source>
        <dbReference type="EMBL" id="KAL2067660.1"/>
    </source>
</evidence>
<dbReference type="EMBL" id="JAZHXI010000009">
    <property type="protein sequence ID" value="KAL2067660.1"/>
    <property type="molecule type" value="Genomic_DNA"/>
</dbReference>
<proteinExistence type="predicted"/>
<sequence>MRQLLATFLAHEEKIRNNNTSFSRDRIEWMAELATFGQYWTDDEELILRHCASNSSSEANLPASEHTAAQTHNTESAASASADHAANQVRSEASTPTPQFADPSIQADVFISSLGDVSDRANKPASSDLTMKMLIQSSLG</sequence>
<dbReference type="Proteomes" id="UP001595075">
    <property type="component" value="Unassembled WGS sequence"/>
</dbReference>
<feature type="region of interest" description="Disordered" evidence="1">
    <location>
        <begin position="55"/>
        <end position="102"/>
    </location>
</feature>
<gene>
    <name evidence="2" type="ORF">VTL71DRAFT_15756</name>
</gene>
<keyword evidence="3" id="KW-1185">Reference proteome</keyword>
<evidence type="ECO:0000313" key="3">
    <source>
        <dbReference type="Proteomes" id="UP001595075"/>
    </source>
</evidence>
<feature type="compositionally biased region" description="Polar residues" evidence="1">
    <location>
        <begin position="88"/>
        <end position="98"/>
    </location>
</feature>
<accession>A0ABR4CD34</accession>
<organism evidence="2 3">
    <name type="scientific">Oculimacula yallundae</name>
    <dbReference type="NCBI Taxonomy" id="86028"/>
    <lineage>
        <taxon>Eukaryota</taxon>
        <taxon>Fungi</taxon>
        <taxon>Dikarya</taxon>
        <taxon>Ascomycota</taxon>
        <taxon>Pezizomycotina</taxon>
        <taxon>Leotiomycetes</taxon>
        <taxon>Helotiales</taxon>
        <taxon>Ploettnerulaceae</taxon>
        <taxon>Oculimacula</taxon>
    </lineage>
</organism>
<protein>
    <submittedName>
        <fullName evidence="2">Uncharacterized protein</fullName>
    </submittedName>
</protein>
<reference evidence="2 3" key="1">
    <citation type="journal article" date="2024" name="Commun. Biol.">
        <title>Comparative genomic analysis of thermophilic fungi reveals convergent evolutionary adaptations and gene losses.</title>
        <authorList>
            <person name="Steindorff A.S."/>
            <person name="Aguilar-Pontes M.V."/>
            <person name="Robinson A.J."/>
            <person name="Andreopoulos B."/>
            <person name="LaButti K."/>
            <person name="Kuo A."/>
            <person name="Mondo S."/>
            <person name="Riley R."/>
            <person name="Otillar R."/>
            <person name="Haridas S."/>
            <person name="Lipzen A."/>
            <person name="Grimwood J."/>
            <person name="Schmutz J."/>
            <person name="Clum A."/>
            <person name="Reid I.D."/>
            <person name="Moisan M.C."/>
            <person name="Butler G."/>
            <person name="Nguyen T.T.M."/>
            <person name="Dewar K."/>
            <person name="Conant G."/>
            <person name="Drula E."/>
            <person name="Henrissat B."/>
            <person name="Hansel C."/>
            <person name="Singer S."/>
            <person name="Hutchinson M.I."/>
            <person name="de Vries R.P."/>
            <person name="Natvig D.O."/>
            <person name="Powell A.J."/>
            <person name="Tsang A."/>
            <person name="Grigoriev I.V."/>
        </authorList>
    </citation>
    <scope>NUCLEOTIDE SEQUENCE [LARGE SCALE GENOMIC DNA]</scope>
    <source>
        <strain evidence="2 3">CBS 494.80</strain>
    </source>
</reference>
<name>A0ABR4CD34_9HELO</name>
<feature type="compositionally biased region" description="Low complexity" evidence="1">
    <location>
        <begin position="76"/>
        <end position="86"/>
    </location>
</feature>
<evidence type="ECO:0000256" key="1">
    <source>
        <dbReference type="SAM" id="MobiDB-lite"/>
    </source>
</evidence>